<evidence type="ECO:0000313" key="5">
    <source>
        <dbReference type="Proteomes" id="UP000680206"/>
    </source>
</evidence>
<evidence type="ECO:0000259" key="3">
    <source>
        <dbReference type="Pfam" id="PF01494"/>
    </source>
</evidence>
<dbReference type="EMBL" id="JAGEPF010000031">
    <property type="protein sequence ID" value="MBO2463951.1"/>
    <property type="molecule type" value="Genomic_DNA"/>
</dbReference>
<dbReference type="PANTHER" id="PTHR43476:SF3">
    <property type="entry name" value="FAD-BINDING MONOOXYGENASE"/>
    <property type="match status" value="1"/>
</dbReference>
<evidence type="ECO:0000256" key="2">
    <source>
        <dbReference type="SAM" id="MobiDB-lite"/>
    </source>
</evidence>
<dbReference type="Pfam" id="PF01494">
    <property type="entry name" value="FAD_binding_3"/>
    <property type="match status" value="1"/>
</dbReference>
<feature type="compositionally biased region" description="Basic and acidic residues" evidence="2">
    <location>
        <begin position="37"/>
        <end position="46"/>
    </location>
</feature>
<dbReference type="SUPFAM" id="SSF51905">
    <property type="entry name" value="FAD/NAD(P)-binding domain"/>
    <property type="match status" value="1"/>
</dbReference>
<reference evidence="4 5" key="1">
    <citation type="submission" date="2021-03" db="EMBL/GenBank/DDBJ databases">
        <title>Actinomadura violae sp. nov., isolated from lichen in Thailand.</title>
        <authorList>
            <person name="Kanchanasin P."/>
            <person name="Saeng-In P."/>
            <person name="Phongsopitanun W."/>
            <person name="Yuki M."/>
            <person name="Kudo T."/>
            <person name="Ohkuma M."/>
            <person name="Tanasupawat S."/>
        </authorList>
    </citation>
    <scope>NUCLEOTIDE SEQUENCE [LARGE SCALE GENOMIC DNA]</scope>
    <source>
        <strain evidence="4 5">LCR2-06</strain>
    </source>
</reference>
<proteinExistence type="predicted"/>
<accession>A0ABS3S4L9</accession>
<dbReference type="PANTHER" id="PTHR43476">
    <property type="entry name" value="3-(3-HYDROXY-PHENYL)PROPIONATE/3-HYDROXYCINNAMIC ACID HYDROXYLASE"/>
    <property type="match status" value="1"/>
</dbReference>
<keyword evidence="1" id="KW-0560">Oxidoreductase</keyword>
<feature type="region of interest" description="Disordered" evidence="2">
    <location>
        <begin position="35"/>
        <end position="57"/>
    </location>
</feature>
<dbReference type="InterPro" id="IPR036188">
    <property type="entry name" value="FAD/NAD-bd_sf"/>
</dbReference>
<evidence type="ECO:0000313" key="4">
    <source>
        <dbReference type="EMBL" id="MBO2463951.1"/>
    </source>
</evidence>
<organism evidence="4 5">
    <name type="scientific">Actinomadura violacea</name>
    <dbReference type="NCBI Taxonomy" id="2819934"/>
    <lineage>
        <taxon>Bacteria</taxon>
        <taxon>Bacillati</taxon>
        <taxon>Actinomycetota</taxon>
        <taxon>Actinomycetes</taxon>
        <taxon>Streptosporangiales</taxon>
        <taxon>Thermomonosporaceae</taxon>
        <taxon>Actinomadura</taxon>
    </lineage>
</organism>
<dbReference type="NCBIfam" id="NF004829">
    <property type="entry name" value="PRK06183.1-3"/>
    <property type="match status" value="1"/>
</dbReference>
<gene>
    <name evidence="4" type="ORF">J4709_40925</name>
</gene>
<feature type="domain" description="FAD-binding" evidence="3">
    <location>
        <begin position="61"/>
        <end position="396"/>
    </location>
</feature>
<comment type="caution">
    <text evidence="4">The sequence shown here is derived from an EMBL/GenBank/DDBJ whole genome shotgun (WGS) entry which is preliminary data.</text>
</comment>
<sequence>MTKCSSRPIVRIPAPDSLLCIDFIDGEAYGPAVSNLRGDEEGRMAEPDTVSGGSGTRQTTADVAVVGYGPVGMAVTALLGQAGHRVVAVERYAGLYNLPRAATFDDETMRTLARLGVAERLLPNLRVQRTYEWRNGGGDLLIEQRFTEAGRSGWAEWYMMYQPDLEASLDGVCRSLPTVRVRHSSPVVDVEQDHEGVVLTVDSPQGTERISARYVVACDGGNSFVRQRLDIAQDDYGFSEPWMVCDFRFRRPVDVPPALQLGDPHGPTSIISIGLAHHRFSFMLDSEADFEVEREPERVWRRVARYLQPDDADLIRVATYTFRSLISDDWRRGRILLAGDAAHQMPPFLGQGMCSGIRDAQNLAFKLDLILRGTAQDDLLDTYQREREPHVRAVTEKGIELGHMQTIRDPERATARDRELLARRTAAREPETFRFPGLDDGLLARTSGPGRGLLSVQGMVDDGDRCDRLDQLLGPGFHLIVDQAMLASLGRTETLAALRQAGVRVAAPGERAAEHPIATVVRDVHGTYRRWFAGLGCSVVAVRPDFYVFGTARNADETAALTQELLSVVGEVATRSEITEGRSADDRS</sequence>
<dbReference type="PRINTS" id="PR00420">
    <property type="entry name" value="RNGMNOXGNASE"/>
</dbReference>
<protein>
    <submittedName>
        <fullName evidence="4">Bifunctional 3-(3-hydroxy-phenyl)propionate/3-hydroxycinnamic acid hydroxylase</fullName>
    </submittedName>
</protein>
<keyword evidence="5" id="KW-1185">Reference proteome</keyword>
<dbReference type="Proteomes" id="UP000680206">
    <property type="component" value="Unassembled WGS sequence"/>
</dbReference>
<evidence type="ECO:0000256" key="1">
    <source>
        <dbReference type="ARBA" id="ARBA00023002"/>
    </source>
</evidence>
<dbReference type="InterPro" id="IPR050631">
    <property type="entry name" value="PheA/TfdB_FAD_monoxygenase"/>
</dbReference>
<dbReference type="Gene3D" id="3.50.50.60">
    <property type="entry name" value="FAD/NAD(P)-binding domain"/>
    <property type="match status" value="1"/>
</dbReference>
<name>A0ABS3S4L9_9ACTN</name>
<dbReference type="Gene3D" id="3.30.70.2450">
    <property type="match status" value="1"/>
</dbReference>
<dbReference type="InterPro" id="IPR002938">
    <property type="entry name" value="FAD-bd"/>
</dbReference>